<proteinExistence type="predicted"/>
<dbReference type="Proteomes" id="UP001175000">
    <property type="component" value="Unassembled WGS sequence"/>
</dbReference>
<organism evidence="1 2">
    <name type="scientific">Immersiella caudata</name>
    <dbReference type="NCBI Taxonomy" id="314043"/>
    <lineage>
        <taxon>Eukaryota</taxon>
        <taxon>Fungi</taxon>
        <taxon>Dikarya</taxon>
        <taxon>Ascomycota</taxon>
        <taxon>Pezizomycotina</taxon>
        <taxon>Sordariomycetes</taxon>
        <taxon>Sordariomycetidae</taxon>
        <taxon>Sordariales</taxon>
        <taxon>Lasiosphaeriaceae</taxon>
        <taxon>Immersiella</taxon>
    </lineage>
</organism>
<dbReference type="AlphaFoldDB" id="A0AA40CE05"/>
<gene>
    <name evidence="1" type="ORF">B0T14DRAFT_561490</name>
</gene>
<protein>
    <submittedName>
        <fullName evidence="1">Uncharacterized protein</fullName>
    </submittedName>
</protein>
<name>A0AA40CE05_9PEZI</name>
<reference evidence="1" key="1">
    <citation type="submission" date="2023-06" db="EMBL/GenBank/DDBJ databases">
        <title>Genome-scale phylogeny and comparative genomics of the fungal order Sordariales.</title>
        <authorList>
            <consortium name="Lawrence Berkeley National Laboratory"/>
            <person name="Hensen N."/>
            <person name="Bonometti L."/>
            <person name="Westerberg I."/>
            <person name="Brannstrom I.O."/>
            <person name="Guillou S."/>
            <person name="Cros-Aarteil S."/>
            <person name="Calhoun S."/>
            <person name="Haridas S."/>
            <person name="Kuo A."/>
            <person name="Mondo S."/>
            <person name="Pangilinan J."/>
            <person name="Riley R."/>
            <person name="Labutti K."/>
            <person name="Andreopoulos B."/>
            <person name="Lipzen A."/>
            <person name="Chen C."/>
            <person name="Yanf M."/>
            <person name="Daum C."/>
            <person name="Ng V."/>
            <person name="Clum A."/>
            <person name="Steindorff A."/>
            <person name="Ohm R."/>
            <person name="Martin F."/>
            <person name="Silar P."/>
            <person name="Natvig D."/>
            <person name="Lalanne C."/>
            <person name="Gautier V."/>
            <person name="Ament-Velasquez S.L."/>
            <person name="Kruys A."/>
            <person name="Hutchinson M.I."/>
            <person name="Powell A.J."/>
            <person name="Barry K."/>
            <person name="Miller A.N."/>
            <person name="Grigoriev I.V."/>
            <person name="Debuchy R."/>
            <person name="Gladieux P."/>
            <person name="Thoren M.H."/>
            <person name="Johannesson H."/>
        </authorList>
    </citation>
    <scope>NUCLEOTIDE SEQUENCE</scope>
    <source>
        <strain evidence="1">CBS 606.72</strain>
    </source>
</reference>
<comment type="caution">
    <text evidence="1">The sequence shown here is derived from an EMBL/GenBank/DDBJ whole genome shotgun (WGS) entry which is preliminary data.</text>
</comment>
<sequence length="1066" mass="114349">MAPLNQMETKHFDNGVTGKDSTYVLLDVSDRGIELPGDFDQAMYTTKQNLLIYAENITLTGDIQLPGKNIGLFCSSLSLANGKATVDVSGVPGVGVAAVPSGPGTPGERGQDAGSIWIYIQNSNLKVASGLRLLANGGDGGKGGDTSAVDVVAGNGGSGGNAGSIMWLWGSREGSALAQLSRVLPLGWVAALGQSAELATALDLLSPSSPLGDVLSRYSEYINAATACQSSLKLLLGKTAPSAPLRLAVDGFARGLSTLLSSQKGPDLRNDVLCRNTKAVTDAVKECLDNQSMGFIASDDEESLLLRLEDARTAWSGDDKSALRAAISEAAFAIQPLRQAIVTAVSGNCLVMPGTGGLGGVALGQGSNNGVRSPHGVNRDDSLACKELVFDGRSDDLDVPVAFAFPEQCQMLLNKANALFFQSTPESRQNALVLYQRLSRRLSFWRTIRETQRGSDTPPPVESNIEKSYNNLEYRLQVTISAYDQLEDVYSQAASFGKQILSGNDMFGHDPSWVPRLSAEYYKAEIDGFIDALASIEASYDQALEESAAKVDIAALKKAADSGFAQAQYRVKLLTGDNGPLLSSAYTISHYTPLLRTKIGKIQPLLEALQADIHAKLNIDPKAIISALSTIAMAPSKGLAVVEGAGLVFDALTTVKDNTGATVDKNYVISELKQAGSDLSQIAVSFSTRADQTIQADDPGGFKLLATADQIEDLYKKFQGSIDPIDGKDLIRGLKELRDVATTRNNAVISYNSAIELLQQALADVEHFEKKQKAYGDKAAKELNPHLPSITLWLRRTRDNFALETMRLMNFASRAIAYWGLSSPTEFSAPGPLKESQSLLLAKESLDMAAETAISNFAGSTPTHFPAPDIQGFMYQLDQDTVDTLKTQNKSAITHDTYYGVTVKLEPGAKDNNGGIALFAGCANVRLDRVRLWLLGASVKPKQSGRTPRRPIHVVITQLGSEVVESEDRKAFHFKHSPVTMPFTFESDGVTSIGDCRENKVTETLLLANYYVGQGKPSDANVIAAIGPWSTWVFEVRDSENDGLDMTGLTDAYIEFGGCYTTPRET</sequence>
<accession>A0AA40CE05</accession>
<evidence type="ECO:0000313" key="1">
    <source>
        <dbReference type="EMBL" id="KAK0633953.1"/>
    </source>
</evidence>
<keyword evidence="2" id="KW-1185">Reference proteome</keyword>
<evidence type="ECO:0000313" key="2">
    <source>
        <dbReference type="Proteomes" id="UP001175000"/>
    </source>
</evidence>
<dbReference type="EMBL" id="JAULSU010000001">
    <property type="protein sequence ID" value="KAK0633953.1"/>
    <property type="molecule type" value="Genomic_DNA"/>
</dbReference>